<dbReference type="InterPro" id="IPR024747">
    <property type="entry name" value="Pyridox_Oxase-rel"/>
</dbReference>
<evidence type="ECO:0000313" key="2">
    <source>
        <dbReference type="Proteomes" id="UP000668403"/>
    </source>
</evidence>
<name>A0A939QF13_9MICO</name>
<proteinExistence type="predicted"/>
<dbReference type="InterPro" id="IPR012349">
    <property type="entry name" value="Split_barrel_FMN-bd"/>
</dbReference>
<gene>
    <name evidence="1" type="ORF">J4H85_11945</name>
</gene>
<protein>
    <submittedName>
        <fullName evidence="1">Pyridoxamine 5'-phosphate oxidase family protein</fullName>
    </submittedName>
</protein>
<dbReference type="RefSeq" id="WP_208239909.1">
    <property type="nucleotide sequence ID" value="NZ_BAAAQU010000002.1"/>
</dbReference>
<dbReference type="AlphaFoldDB" id="A0A939QF13"/>
<dbReference type="Gene3D" id="2.30.110.10">
    <property type="entry name" value="Electron Transport, Fmn-binding Protein, Chain A"/>
    <property type="match status" value="1"/>
</dbReference>
<comment type="caution">
    <text evidence="1">The sequence shown here is derived from an EMBL/GenBank/DDBJ whole genome shotgun (WGS) entry which is preliminary data.</text>
</comment>
<reference evidence="1" key="1">
    <citation type="submission" date="2021-03" db="EMBL/GenBank/DDBJ databases">
        <title>Leucobacter chromiisoli sp. nov., isolated from chromium-containing soil of chemical plant.</title>
        <authorList>
            <person name="Xu Z."/>
        </authorList>
    </citation>
    <scope>NUCLEOTIDE SEQUENCE</scope>
    <source>
        <strain evidence="1">K 70/01</strain>
    </source>
</reference>
<evidence type="ECO:0000313" key="1">
    <source>
        <dbReference type="EMBL" id="MBO2990706.1"/>
    </source>
</evidence>
<accession>A0A939QF13</accession>
<dbReference type="Pfam" id="PF12900">
    <property type="entry name" value="Pyridox_ox_2"/>
    <property type="match status" value="1"/>
</dbReference>
<dbReference type="EMBL" id="JAGFBF010000005">
    <property type="protein sequence ID" value="MBO2990706.1"/>
    <property type="molecule type" value="Genomic_DNA"/>
</dbReference>
<keyword evidence="2" id="KW-1185">Reference proteome</keyword>
<sequence length="145" mass="16179">MGDAQGPVAHLDAAVSWERLRSQHLGRIVTRVGDVVDIFPVNYVVDGESIVFRTAEGGKLAELTINERVLFEVDDYDALEAWSVVVRGTAQRLESDAEVAEVEQLPLRPMVPTLKTNFVRITATEVTGRQFERGPEPNLFEVQPY</sequence>
<organism evidence="1 2">
    <name type="scientific">Leucobacter tardus</name>
    <dbReference type="NCBI Taxonomy" id="501483"/>
    <lineage>
        <taxon>Bacteria</taxon>
        <taxon>Bacillati</taxon>
        <taxon>Actinomycetota</taxon>
        <taxon>Actinomycetes</taxon>
        <taxon>Micrococcales</taxon>
        <taxon>Microbacteriaceae</taxon>
        <taxon>Leucobacter</taxon>
    </lineage>
</organism>
<dbReference type="SUPFAM" id="SSF50475">
    <property type="entry name" value="FMN-binding split barrel"/>
    <property type="match status" value="1"/>
</dbReference>
<dbReference type="Proteomes" id="UP000668403">
    <property type="component" value="Unassembled WGS sequence"/>
</dbReference>